<evidence type="ECO:0008006" key="3">
    <source>
        <dbReference type="Google" id="ProtNLM"/>
    </source>
</evidence>
<reference evidence="2" key="1">
    <citation type="submission" date="2016-10" db="EMBL/GenBank/DDBJ databases">
        <authorList>
            <person name="Varghese N."/>
            <person name="Submissions S."/>
        </authorList>
    </citation>
    <scope>NUCLEOTIDE SEQUENCE [LARGE SCALE GENOMIC DNA]</scope>
    <source>
        <strain evidence="2">DSM 8344</strain>
    </source>
</reference>
<sequence>MFKRIFNYFFGWETVYLTNNIDKYAGIRGRLLDNGVKAKTKITNNSSGGIGNSIMPNSTNYEIFVRKEDVHRANQIIHSQR</sequence>
<dbReference type="AlphaFoldDB" id="A0A1G8HNF0"/>
<accession>A0A1G8HNF0</accession>
<evidence type="ECO:0000313" key="1">
    <source>
        <dbReference type="EMBL" id="SDI08135.1"/>
    </source>
</evidence>
<proteinExistence type="predicted"/>
<dbReference type="RefSeq" id="WP_092335089.1">
    <property type="nucleotide sequence ID" value="NZ_FNCP01000026.1"/>
</dbReference>
<evidence type="ECO:0000313" key="2">
    <source>
        <dbReference type="Proteomes" id="UP000198656"/>
    </source>
</evidence>
<protein>
    <recommendedName>
        <fullName evidence="3">Signal transducing protein</fullName>
    </recommendedName>
</protein>
<gene>
    <name evidence="1" type="ORF">SAMN05443529_12610</name>
</gene>
<organism evidence="1 2">
    <name type="scientific">Desulfosporosinus hippei DSM 8344</name>
    <dbReference type="NCBI Taxonomy" id="1121419"/>
    <lineage>
        <taxon>Bacteria</taxon>
        <taxon>Bacillati</taxon>
        <taxon>Bacillota</taxon>
        <taxon>Clostridia</taxon>
        <taxon>Eubacteriales</taxon>
        <taxon>Desulfitobacteriaceae</taxon>
        <taxon>Desulfosporosinus</taxon>
    </lineage>
</organism>
<dbReference type="EMBL" id="FNCP01000026">
    <property type="protein sequence ID" value="SDI08135.1"/>
    <property type="molecule type" value="Genomic_DNA"/>
</dbReference>
<keyword evidence="2" id="KW-1185">Reference proteome</keyword>
<dbReference type="STRING" id="1121419.SAMN05443529_12610"/>
<dbReference type="Proteomes" id="UP000198656">
    <property type="component" value="Unassembled WGS sequence"/>
</dbReference>
<dbReference type="OrthoDB" id="2942794at2"/>
<name>A0A1G8HNF0_9FIRM</name>